<evidence type="ECO:0000313" key="6">
    <source>
        <dbReference type="Proteomes" id="UP001609175"/>
    </source>
</evidence>
<dbReference type="Proteomes" id="UP001609219">
    <property type="component" value="Unassembled WGS sequence"/>
</dbReference>
<dbReference type="Gene3D" id="3.40.50.2000">
    <property type="entry name" value="Glycogen Phosphorylase B"/>
    <property type="match status" value="2"/>
</dbReference>
<name>A0ABW7K5R7_9NOCA</name>
<dbReference type="PANTHER" id="PTHR21015:SF22">
    <property type="entry name" value="GLYCOSYLTRANSFERASE"/>
    <property type="match status" value="1"/>
</dbReference>
<evidence type="ECO:0000259" key="2">
    <source>
        <dbReference type="Pfam" id="PF06722"/>
    </source>
</evidence>
<evidence type="ECO:0000313" key="4">
    <source>
        <dbReference type="EMBL" id="MFH5230349.1"/>
    </source>
</evidence>
<dbReference type="InterPro" id="IPR002213">
    <property type="entry name" value="UDP_glucos_trans"/>
</dbReference>
<accession>A0ABW7K5R7</accession>
<feature type="domain" description="Erythromycin biosynthesis protein CIII-like C-terminal" evidence="2">
    <location>
        <begin position="313"/>
        <end position="431"/>
    </location>
</feature>
<dbReference type="EMBL" id="JBIMSO010000041">
    <property type="protein sequence ID" value="MFH5208541.1"/>
    <property type="molecule type" value="Genomic_DNA"/>
</dbReference>
<dbReference type="Proteomes" id="UP001609175">
    <property type="component" value="Unassembled WGS sequence"/>
</dbReference>
<proteinExistence type="predicted"/>
<sequence length="433" mass="46829">MATFLFASVPIQAHTMNPLPIAARLIERGHGVLWYSGKTFHDRIAAIGATPLPYVEAEDFSGHDIFEYFPEFIGMSGAKQIGLAFDRIFVGQAPHRVADLRAIIAAERNEGRSVDAMLTEGLSYGVGMVSELEGIPWATFADGPLPYADADTPPFGPGMMPMAGPIGRLRNRLVRTVTAKVIFKNAQRTYDAIRADLGLPRDPNSALDSVASPMLHMQGCTPGFEYPHADLPSHIHWIGALKPDPTKGWVEPNWWSDLGADHKPVVHVTQGSLRPDMSELVVPALRALAEENVRVIVTTGGPSRAAVETAYGQALPANCIVEQWIPYDEILNKADVFVTNGGYTGVTLALSHGVPIVQAGTTEEKAEIAARIQWSGVGLRLGKTGPAPEKVRVAVRRVLDEPGFRDAARKVQAEMATHDSSREAADLLEKLAS</sequence>
<keyword evidence="1" id="KW-0808">Transferase</keyword>
<organism evidence="4 8">
    <name type="scientific">Antrihabitans spumae</name>
    <dbReference type="NCBI Taxonomy" id="3373370"/>
    <lineage>
        <taxon>Bacteria</taxon>
        <taxon>Bacillati</taxon>
        <taxon>Actinomycetota</taxon>
        <taxon>Actinomycetes</taxon>
        <taxon>Mycobacteriales</taxon>
        <taxon>Nocardiaceae</taxon>
        <taxon>Antrihabitans</taxon>
    </lineage>
</organism>
<dbReference type="InterPro" id="IPR010610">
    <property type="entry name" value="EryCIII-like_C"/>
</dbReference>
<comment type="caution">
    <text evidence="4">The sequence shown here is derived from an EMBL/GenBank/DDBJ whole genome shotgun (WGS) entry which is preliminary data.</text>
</comment>
<evidence type="ECO:0000256" key="1">
    <source>
        <dbReference type="ARBA" id="ARBA00022679"/>
    </source>
</evidence>
<dbReference type="PANTHER" id="PTHR21015">
    <property type="entry name" value="UDP-N-ACETYLGLUCOSAMINE--N-ACETYLMURAMYL-(PENTAPEPTIDE) PYROPHOSPHORYL-UNDECAPRENOL N-ACETYLGLUCOSAMINE TRANSFERASE 1"/>
    <property type="match status" value="1"/>
</dbReference>
<evidence type="ECO:0000313" key="7">
    <source>
        <dbReference type="Proteomes" id="UP001609176"/>
    </source>
</evidence>
<dbReference type="EMBL" id="JBIMSP010000011">
    <property type="protein sequence ID" value="MFH5242139.1"/>
    <property type="molecule type" value="Genomic_DNA"/>
</dbReference>
<dbReference type="RefSeq" id="WP_395114038.1">
    <property type="nucleotide sequence ID" value="NZ_JBIMSN010000072.1"/>
</dbReference>
<evidence type="ECO:0000313" key="3">
    <source>
        <dbReference type="EMBL" id="MFH5208541.1"/>
    </source>
</evidence>
<evidence type="ECO:0000313" key="5">
    <source>
        <dbReference type="EMBL" id="MFH5242139.1"/>
    </source>
</evidence>
<dbReference type="Pfam" id="PF06722">
    <property type="entry name" value="EryCIII-like_C"/>
    <property type="match status" value="1"/>
</dbReference>
<evidence type="ECO:0000313" key="8">
    <source>
        <dbReference type="Proteomes" id="UP001609219"/>
    </source>
</evidence>
<dbReference type="EMBL" id="JBIMSN010000072">
    <property type="protein sequence ID" value="MFH5230349.1"/>
    <property type="molecule type" value="Genomic_DNA"/>
</dbReference>
<reference evidence="6 7" key="1">
    <citation type="submission" date="2024-10" db="EMBL/GenBank/DDBJ databases">
        <authorList>
            <person name="Riesco R."/>
        </authorList>
    </citation>
    <scope>NUCLEOTIDE SEQUENCE [LARGE SCALE GENOMIC DNA]</scope>
    <source>
        <strain evidence="5 7">NCIMB 15448</strain>
        <strain evidence="3 6">NCIMB 15449</strain>
        <strain evidence="4 8">NCIMB 15450</strain>
    </source>
</reference>
<dbReference type="Proteomes" id="UP001609176">
    <property type="component" value="Unassembled WGS sequence"/>
</dbReference>
<keyword evidence="8" id="KW-1185">Reference proteome</keyword>
<protein>
    <submittedName>
        <fullName evidence="4">Glycosyltransferase</fullName>
    </submittedName>
</protein>
<dbReference type="CDD" id="cd03784">
    <property type="entry name" value="GT1_Gtf-like"/>
    <property type="match status" value="1"/>
</dbReference>
<dbReference type="SUPFAM" id="SSF53756">
    <property type="entry name" value="UDP-Glycosyltransferase/glycogen phosphorylase"/>
    <property type="match status" value="1"/>
</dbReference>
<gene>
    <name evidence="5" type="ORF">ACHIPV_09610</name>
    <name evidence="3" type="ORF">ACHIPZ_10070</name>
    <name evidence="4" type="ORF">ACHIRB_17460</name>
</gene>